<dbReference type="EMBL" id="ML006770">
    <property type="protein sequence ID" value="RKP16253.1"/>
    <property type="molecule type" value="Genomic_DNA"/>
</dbReference>
<feature type="non-terminal residue" evidence="2">
    <location>
        <position position="78"/>
    </location>
</feature>
<proteinExistence type="predicted"/>
<evidence type="ECO:0000259" key="1">
    <source>
        <dbReference type="PROSITE" id="PS50878"/>
    </source>
</evidence>
<sequence length="78" mass="8700">IDIQKAYDTVKPSSMYLALHRLGIPPTLINSIISLEMSRDIKILTYFGPTDTFTPERSIAQGSPASCILFKTHCDPLF</sequence>
<dbReference type="PROSITE" id="PS50878">
    <property type="entry name" value="RT_POL"/>
    <property type="match status" value="1"/>
</dbReference>
<protein>
    <recommendedName>
        <fullName evidence="1">Reverse transcriptase domain-containing protein</fullName>
    </recommendedName>
</protein>
<evidence type="ECO:0000313" key="3">
    <source>
        <dbReference type="Proteomes" id="UP000281549"/>
    </source>
</evidence>
<organism evidence="2 3">
    <name type="scientific">Rozella allomycis (strain CSF55)</name>
    <dbReference type="NCBI Taxonomy" id="988480"/>
    <lineage>
        <taxon>Eukaryota</taxon>
        <taxon>Fungi</taxon>
        <taxon>Fungi incertae sedis</taxon>
        <taxon>Cryptomycota</taxon>
        <taxon>Cryptomycota incertae sedis</taxon>
        <taxon>Rozella</taxon>
    </lineage>
</organism>
<dbReference type="AlphaFoldDB" id="A0A4P9YAG8"/>
<name>A0A4P9YAG8_ROZAC</name>
<dbReference type="Proteomes" id="UP000281549">
    <property type="component" value="Unassembled WGS sequence"/>
</dbReference>
<evidence type="ECO:0000313" key="2">
    <source>
        <dbReference type="EMBL" id="RKP16253.1"/>
    </source>
</evidence>
<feature type="non-terminal residue" evidence="2">
    <location>
        <position position="1"/>
    </location>
</feature>
<accession>A0A4P9YAG8</accession>
<feature type="domain" description="Reverse transcriptase" evidence="1">
    <location>
        <begin position="1"/>
        <end position="78"/>
    </location>
</feature>
<gene>
    <name evidence="2" type="ORF">ROZALSC1DRAFT_8728</name>
</gene>
<dbReference type="InterPro" id="IPR000477">
    <property type="entry name" value="RT_dom"/>
</dbReference>
<reference evidence="3" key="1">
    <citation type="journal article" date="2018" name="Nat. Microbiol.">
        <title>Leveraging single-cell genomics to expand the fungal tree of life.</title>
        <authorList>
            <person name="Ahrendt S.R."/>
            <person name="Quandt C.A."/>
            <person name="Ciobanu D."/>
            <person name="Clum A."/>
            <person name="Salamov A."/>
            <person name="Andreopoulos B."/>
            <person name="Cheng J.F."/>
            <person name="Woyke T."/>
            <person name="Pelin A."/>
            <person name="Henrissat B."/>
            <person name="Reynolds N.K."/>
            <person name="Benny G.L."/>
            <person name="Smith M.E."/>
            <person name="James T.Y."/>
            <person name="Grigoriev I.V."/>
        </authorList>
    </citation>
    <scope>NUCLEOTIDE SEQUENCE [LARGE SCALE GENOMIC DNA]</scope>
    <source>
        <strain evidence="3">CSF55</strain>
    </source>
</reference>